<dbReference type="EMBL" id="RRCF01000004">
    <property type="protein sequence ID" value="RRJ19473.1"/>
    <property type="molecule type" value="Genomic_DNA"/>
</dbReference>
<sequence>MSMGTISQSSYSKTVKTILSKIHDATALNDSVYEVATDYFRHARQQEEKLQQLQLQVRKLESKSDPSSTEQKQLAEAQSALKLYVRMLDDSRLERYRALKALCLQVLQLTEGESFEETVQMSSKFLGTIQLLAPSNGKYVAAVNQKFKHLYKGILSLRLLDRLLLDDELNNNYVQAKVRAAKERLDNPDAAYKADYSPFRDDVQLPLLMAAILQDIGTYHPDALAILKGPDGDLDEFRVLDDESRVALLKINYQETLSYVTKGLACDRYVGNSKEERELFNQNEQDKLNFVYTLLKNAIKPEGGVGNLLKIPQIYTSVVLSTKLNHSYESLPKAALVLQSGVERGYYHKAAVDALIKITGLFPQGYGVTYIPKDSDKRDLDRYEYALVVSLYPPATDMPICRVVTRSMTFSNTGTNVVVSVDNNLYFPTARKKLEKMSEERLLEILSKLVSNFEERKNMELIPKCWFPDEYFSYSKNQNLWNKVTTIQN</sequence>
<evidence type="ECO:0000313" key="3">
    <source>
        <dbReference type="Proteomes" id="UP000276260"/>
    </source>
</evidence>
<organism evidence="2 3">
    <name type="scientific">Rheinheimera mesophila</name>
    <dbReference type="NCBI Taxonomy" id="1547515"/>
    <lineage>
        <taxon>Bacteria</taxon>
        <taxon>Pseudomonadati</taxon>
        <taxon>Pseudomonadota</taxon>
        <taxon>Gammaproteobacteria</taxon>
        <taxon>Chromatiales</taxon>
        <taxon>Chromatiaceae</taxon>
        <taxon>Rheinheimera</taxon>
    </lineage>
</organism>
<dbReference type="OrthoDB" id="5751334at2"/>
<reference evidence="2 3" key="1">
    <citation type="submission" date="2018-11" db="EMBL/GenBank/DDBJ databases">
        <title>Draft genome analysis of Rheinheimera mesophila isolated from an industrial waste site.</title>
        <authorList>
            <person name="Yu Q."/>
            <person name="Qi Y."/>
            <person name="Zhang H."/>
            <person name="Lu Y."/>
            <person name="Pu J."/>
        </authorList>
    </citation>
    <scope>NUCLEOTIDE SEQUENCE [LARGE SCALE GENOMIC DNA]</scope>
    <source>
        <strain evidence="2 3">IITR13</strain>
    </source>
</reference>
<dbReference type="Proteomes" id="UP000276260">
    <property type="component" value="Unassembled WGS sequence"/>
</dbReference>
<dbReference type="RefSeq" id="WP_046518430.1">
    <property type="nucleotide sequence ID" value="NZ_LAVS01000002.1"/>
</dbReference>
<keyword evidence="1" id="KW-0175">Coiled coil</keyword>
<protein>
    <submittedName>
        <fullName evidence="2">Uncharacterized protein</fullName>
    </submittedName>
</protein>
<accession>A0A3P3QGL7</accession>
<feature type="coiled-coil region" evidence="1">
    <location>
        <begin position="36"/>
        <end position="63"/>
    </location>
</feature>
<dbReference type="AlphaFoldDB" id="A0A3P3QGL7"/>
<keyword evidence="3" id="KW-1185">Reference proteome</keyword>
<gene>
    <name evidence="2" type="ORF">EIK76_13530</name>
</gene>
<name>A0A3P3QGL7_9GAMM</name>
<comment type="caution">
    <text evidence="2">The sequence shown here is derived from an EMBL/GenBank/DDBJ whole genome shotgun (WGS) entry which is preliminary data.</text>
</comment>
<proteinExistence type="predicted"/>
<evidence type="ECO:0000313" key="2">
    <source>
        <dbReference type="EMBL" id="RRJ19473.1"/>
    </source>
</evidence>
<evidence type="ECO:0000256" key="1">
    <source>
        <dbReference type="SAM" id="Coils"/>
    </source>
</evidence>